<accession>A0A2T0RRC1</accession>
<feature type="chain" id="PRO_5015624292" description="DUF3299 domain-containing protein" evidence="1">
    <location>
        <begin position="26"/>
        <end position="170"/>
    </location>
</feature>
<sequence>MELTRRQIGRAALAMAAVSALPARAADDLVQLEWSDLVPNDGAGSTMEQLRSLGIVEHGQLSTPFDQEQGANVTHEFDGKTVRIPGYIVPLDYSGQGVTSFLLVPYVGACIHVPPPPANQLIMVTTEEPYESEGLFESVWVTGMFGASAVATELADIGYAISADRIEPYG</sequence>
<organism evidence="2 3">
    <name type="scientific">Aliiruegeria haliotis</name>
    <dbReference type="NCBI Taxonomy" id="1280846"/>
    <lineage>
        <taxon>Bacteria</taxon>
        <taxon>Pseudomonadati</taxon>
        <taxon>Pseudomonadota</taxon>
        <taxon>Alphaproteobacteria</taxon>
        <taxon>Rhodobacterales</taxon>
        <taxon>Roseobacteraceae</taxon>
        <taxon>Aliiruegeria</taxon>
    </lineage>
</organism>
<dbReference type="Gene3D" id="2.40.50.870">
    <property type="entry name" value="Protein of unknown function (DUF3299)"/>
    <property type="match status" value="1"/>
</dbReference>
<evidence type="ECO:0000313" key="2">
    <source>
        <dbReference type="EMBL" id="PRY23718.1"/>
    </source>
</evidence>
<evidence type="ECO:0000256" key="1">
    <source>
        <dbReference type="SAM" id="SignalP"/>
    </source>
</evidence>
<dbReference type="InterPro" id="IPR021727">
    <property type="entry name" value="DUF3299"/>
</dbReference>
<evidence type="ECO:0008006" key="4">
    <source>
        <dbReference type="Google" id="ProtNLM"/>
    </source>
</evidence>
<protein>
    <recommendedName>
        <fullName evidence="4">DUF3299 domain-containing protein</fullName>
    </recommendedName>
</protein>
<proteinExistence type="predicted"/>
<dbReference type="EMBL" id="PVTD01000004">
    <property type="protein sequence ID" value="PRY23718.1"/>
    <property type="molecule type" value="Genomic_DNA"/>
</dbReference>
<comment type="caution">
    <text evidence="2">The sequence shown here is derived from an EMBL/GenBank/DDBJ whole genome shotgun (WGS) entry which is preliminary data.</text>
</comment>
<evidence type="ECO:0000313" key="3">
    <source>
        <dbReference type="Proteomes" id="UP000239480"/>
    </source>
</evidence>
<dbReference type="Proteomes" id="UP000239480">
    <property type="component" value="Unassembled WGS sequence"/>
</dbReference>
<feature type="signal peptide" evidence="1">
    <location>
        <begin position="1"/>
        <end position="25"/>
    </location>
</feature>
<dbReference type="OrthoDB" id="9812956at2"/>
<name>A0A2T0RRC1_9RHOB</name>
<gene>
    <name evidence="2" type="ORF">CLV78_104210</name>
</gene>
<dbReference type="AlphaFoldDB" id="A0A2T0RRC1"/>
<dbReference type="Pfam" id="PF11736">
    <property type="entry name" value="DUF3299"/>
    <property type="match status" value="1"/>
</dbReference>
<keyword evidence="3" id="KW-1185">Reference proteome</keyword>
<keyword evidence="1" id="KW-0732">Signal</keyword>
<dbReference type="RefSeq" id="WP_106205106.1">
    <property type="nucleotide sequence ID" value="NZ_PVTD01000004.1"/>
</dbReference>
<reference evidence="2 3" key="1">
    <citation type="submission" date="2018-03" db="EMBL/GenBank/DDBJ databases">
        <title>Genomic Encyclopedia of Archaeal and Bacterial Type Strains, Phase II (KMG-II): from individual species to whole genera.</title>
        <authorList>
            <person name="Goeker M."/>
        </authorList>
    </citation>
    <scope>NUCLEOTIDE SEQUENCE [LARGE SCALE GENOMIC DNA]</scope>
    <source>
        <strain evidence="2 3">DSM 29328</strain>
    </source>
</reference>